<dbReference type="Pfam" id="PF14432">
    <property type="entry name" value="DYW_deaminase"/>
    <property type="match status" value="1"/>
</dbReference>
<evidence type="ECO:0000259" key="4">
    <source>
        <dbReference type="PROSITE" id="PS50181"/>
    </source>
</evidence>
<dbReference type="PANTHER" id="PTHR47926">
    <property type="entry name" value="PENTATRICOPEPTIDE REPEAT-CONTAINING PROTEIN"/>
    <property type="match status" value="1"/>
</dbReference>
<dbReference type="NCBIfam" id="TIGR01640">
    <property type="entry name" value="F_box_assoc_1"/>
    <property type="match status" value="1"/>
</dbReference>
<dbReference type="NCBIfam" id="TIGR00756">
    <property type="entry name" value="PPR"/>
    <property type="match status" value="1"/>
</dbReference>
<keyword evidence="6" id="KW-1185">Reference proteome</keyword>
<sequence length="729" mass="82966">MIKTYLPEEVVIQILLRLPTASLLRFKCLCKSWYNLIESPQIMAMQLRNKSSLSLLVNSLSPRDNDQVEPGSSVWSLLTYDDRMQLILDGENVSFARQECVDLPSCYENVMFSASNHCDGIICLYDGYNSDGTTIMTNPGIREFMVLPESCIPLPTALYECHGETTFFGFGFDQVTNDYKIVRILEFASLYGSPVANPQAEVYTLSSNSWRQIEFTDCWMRSYESELSTYWNGACYWPAEQCQPQNDWVYGVYSFDFGNEVFQFIIIPEYVSQPFGLYEFNGTLALISFSYHSMENNFEIWVMDELGFNGIWTKLASVEPLPGVEKPLGFLNSDELLLLLSAGMDWDSGRQIASYNIVTKQVKTIYREDCCGAMIYNFLKLFKTMVVLVDNLRPYEYTLAIVFSSCSKIGNPKEERQCHGYVLKTRLVFHLYVKNALIYMYAEYSDVHEGFKEGIKVLSRMVGECIEWDNVTYVTVFVLCACLKNLKLALQAHRRMLKSRIERDVYINGAIISMYGKCMEMYCTHVLRSQVIIKDHVIVGNALINMYSKSGDIEAANQVFSGMIFHDTITWNSIICGHSHHGLGEEALAVFQDMLAAEEHPNHKGIEPGLEHYTCIVGLLSKAGQLDEAENFVRSTPVKWDVIAFLTLLSAFHEEQKEDHLSYHSEKLAIAYGLMKTPSEAPILVFKILRMCDDCHSAIIVDHLINYLPMFWSSAASNKAKGIPFVSLS</sequence>
<dbReference type="Proteomes" id="UP001054252">
    <property type="component" value="Unassembled WGS sequence"/>
</dbReference>
<comment type="caution">
    <text evidence="5">The sequence shown here is derived from an EMBL/GenBank/DDBJ whole genome shotgun (WGS) entry which is preliminary data.</text>
</comment>
<keyword evidence="2" id="KW-0677">Repeat</keyword>
<dbReference type="EMBL" id="BPVZ01000011">
    <property type="protein sequence ID" value="GKU97213.1"/>
    <property type="molecule type" value="Genomic_DNA"/>
</dbReference>
<comment type="similarity">
    <text evidence="1">Belongs to the PPR family. PCMP-H subfamily.</text>
</comment>
<dbReference type="SUPFAM" id="SSF81383">
    <property type="entry name" value="F-box domain"/>
    <property type="match status" value="1"/>
</dbReference>
<proteinExistence type="inferred from homology"/>
<dbReference type="Pfam" id="PF00646">
    <property type="entry name" value="F-box"/>
    <property type="match status" value="1"/>
</dbReference>
<dbReference type="InterPro" id="IPR011990">
    <property type="entry name" value="TPR-like_helical_dom_sf"/>
</dbReference>
<dbReference type="PROSITE" id="PS50181">
    <property type="entry name" value="FBOX"/>
    <property type="match status" value="1"/>
</dbReference>
<dbReference type="InterPro" id="IPR046960">
    <property type="entry name" value="PPR_At4g14850-like_plant"/>
</dbReference>
<gene>
    <name evidence="5" type="ORF">SLEP1_g10383</name>
</gene>
<dbReference type="GO" id="GO:0003723">
    <property type="term" value="F:RNA binding"/>
    <property type="evidence" value="ECO:0007669"/>
    <property type="project" value="InterPro"/>
</dbReference>
<dbReference type="InterPro" id="IPR002885">
    <property type="entry name" value="PPR_rpt"/>
</dbReference>
<evidence type="ECO:0000256" key="3">
    <source>
        <dbReference type="PROSITE-ProRule" id="PRU00708"/>
    </source>
</evidence>
<feature type="repeat" description="PPR" evidence="3">
    <location>
        <begin position="567"/>
        <end position="601"/>
    </location>
</feature>
<dbReference type="Pfam" id="PF01535">
    <property type="entry name" value="PPR"/>
    <property type="match status" value="2"/>
</dbReference>
<evidence type="ECO:0000313" key="5">
    <source>
        <dbReference type="EMBL" id="GKU97213.1"/>
    </source>
</evidence>
<dbReference type="InterPro" id="IPR036047">
    <property type="entry name" value="F-box-like_dom_sf"/>
</dbReference>
<evidence type="ECO:0000256" key="1">
    <source>
        <dbReference type="ARBA" id="ARBA00006643"/>
    </source>
</evidence>
<dbReference type="GO" id="GO:0008270">
    <property type="term" value="F:zinc ion binding"/>
    <property type="evidence" value="ECO:0007669"/>
    <property type="project" value="InterPro"/>
</dbReference>
<protein>
    <recommendedName>
        <fullName evidence="4">F-box domain-containing protein</fullName>
    </recommendedName>
</protein>
<accession>A0AAV5IH80</accession>
<dbReference type="Pfam" id="PF08268">
    <property type="entry name" value="FBA_3"/>
    <property type="match status" value="1"/>
</dbReference>
<dbReference type="InterPro" id="IPR017451">
    <property type="entry name" value="F-box-assoc_interact_dom"/>
</dbReference>
<organism evidence="5 6">
    <name type="scientific">Rubroshorea leprosula</name>
    <dbReference type="NCBI Taxonomy" id="152421"/>
    <lineage>
        <taxon>Eukaryota</taxon>
        <taxon>Viridiplantae</taxon>
        <taxon>Streptophyta</taxon>
        <taxon>Embryophyta</taxon>
        <taxon>Tracheophyta</taxon>
        <taxon>Spermatophyta</taxon>
        <taxon>Magnoliopsida</taxon>
        <taxon>eudicotyledons</taxon>
        <taxon>Gunneridae</taxon>
        <taxon>Pentapetalae</taxon>
        <taxon>rosids</taxon>
        <taxon>malvids</taxon>
        <taxon>Malvales</taxon>
        <taxon>Dipterocarpaceae</taxon>
        <taxon>Rubroshorea</taxon>
    </lineage>
</organism>
<reference evidence="5 6" key="1">
    <citation type="journal article" date="2021" name="Commun. Biol.">
        <title>The genome of Shorea leprosula (Dipterocarpaceae) highlights the ecological relevance of drought in aseasonal tropical rainforests.</title>
        <authorList>
            <person name="Ng K.K.S."/>
            <person name="Kobayashi M.J."/>
            <person name="Fawcett J.A."/>
            <person name="Hatakeyama M."/>
            <person name="Paape T."/>
            <person name="Ng C.H."/>
            <person name="Ang C.C."/>
            <person name="Tnah L.H."/>
            <person name="Lee C.T."/>
            <person name="Nishiyama T."/>
            <person name="Sese J."/>
            <person name="O'Brien M.J."/>
            <person name="Copetti D."/>
            <person name="Mohd Noor M.I."/>
            <person name="Ong R.C."/>
            <person name="Putra M."/>
            <person name="Sireger I.Z."/>
            <person name="Indrioko S."/>
            <person name="Kosugi Y."/>
            <person name="Izuno A."/>
            <person name="Isagi Y."/>
            <person name="Lee S.L."/>
            <person name="Shimizu K.K."/>
        </authorList>
    </citation>
    <scope>NUCLEOTIDE SEQUENCE [LARGE SCALE GENOMIC DNA]</scope>
    <source>
        <strain evidence="5">214</strain>
    </source>
</reference>
<evidence type="ECO:0000256" key="2">
    <source>
        <dbReference type="ARBA" id="ARBA00022737"/>
    </source>
</evidence>
<dbReference type="Gene3D" id="1.25.40.10">
    <property type="entry name" value="Tetratricopeptide repeat domain"/>
    <property type="match status" value="2"/>
</dbReference>
<dbReference type="Pfam" id="PF13812">
    <property type="entry name" value="PPR_3"/>
    <property type="match status" value="1"/>
</dbReference>
<dbReference type="PROSITE" id="PS51375">
    <property type="entry name" value="PPR"/>
    <property type="match status" value="1"/>
</dbReference>
<dbReference type="Gene3D" id="1.20.1280.50">
    <property type="match status" value="1"/>
</dbReference>
<name>A0AAV5IH80_9ROSI</name>
<evidence type="ECO:0000313" key="6">
    <source>
        <dbReference type="Proteomes" id="UP001054252"/>
    </source>
</evidence>
<dbReference type="GO" id="GO:0009451">
    <property type="term" value="P:RNA modification"/>
    <property type="evidence" value="ECO:0007669"/>
    <property type="project" value="InterPro"/>
</dbReference>
<feature type="domain" description="F-box" evidence="4">
    <location>
        <begin position="1"/>
        <end position="47"/>
    </location>
</feature>
<dbReference type="AlphaFoldDB" id="A0AAV5IH80"/>
<dbReference type="CDD" id="cd22157">
    <property type="entry name" value="F-box_AtFBW1-like"/>
    <property type="match status" value="1"/>
</dbReference>
<dbReference type="SMART" id="SM00256">
    <property type="entry name" value="FBOX"/>
    <property type="match status" value="1"/>
</dbReference>
<dbReference type="InterPro" id="IPR001810">
    <property type="entry name" value="F-box_dom"/>
</dbReference>
<dbReference type="InterPro" id="IPR013187">
    <property type="entry name" value="F-box-assoc_dom_typ3"/>
</dbReference>
<dbReference type="InterPro" id="IPR032867">
    <property type="entry name" value="DYW_dom"/>
</dbReference>